<reference evidence="1 2" key="1">
    <citation type="submission" date="2021-06" db="EMBL/GenBank/DDBJ databases">
        <authorList>
            <person name="Palmer J.M."/>
        </authorList>
    </citation>
    <scope>NUCLEOTIDE SEQUENCE [LARGE SCALE GENOMIC DNA]</scope>
    <source>
        <strain evidence="2">if_2019</strain>
        <tissue evidence="1">Muscle</tissue>
    </source>
</reference>
<protein>
    <submittedName>
        <fullName evidence="1">Uncharacterized protein</fullName>
    </submittedName>
</protein>
<comment type="caution">
    <text evidence="1">The sequence shown here is derived from an EMBL/GenBank/DDBJ whole genome shotgun (WGS) entry which is preliminary data.</text>
</comment>
<dbReference type="Proteomes" id="UP001482620">
    <property type="component" value="Unassembled WGS sequence"/>
</dbReference>
<gene>
    <name evidence="1" type="ORF">ILYODFUR_001812</name>
</gene>
<keyword evidence="2" id="KW-1185">Reference proteome</keyword>
<accession>A0ABV0U357</accession>
<organism evidence="1 2">
    <name type="scientific">Ilyodon furcidens</name>
    <name type="common">goldbreast splitfin</name>
    <dbReference type="NCBI Taxonomy" id="33524"/>
    <lineage>
        <taxon>Eukaryota</taxon>
        <taxon>Metazoa</taxon>
        <taxon>Chordata</taxon>
        <taxon>Craniata</taxon>
        <taxon>Vertebrata</taxon>
        <taxon>Euteleostomi</taxon>
        <taxon>Actinopterygii</taxon>
        <taxon>Neopterygii</taxon>
        <taxon>Teleostei</taxon>
        <taxon>Neoteleostei</taxon>
        <taxon>Acanthomorphata</taxon>
        <taxon>Ovalentaria</taxon>
        <taxon>Atherinomorphae</taxon>
        <taxon>Cyprinodontiformes</taxon>
        <taxon>Goodeidae</taxon>
        <taxon>Ilyodon</taxon>
    </lineage>
</organism>
<sequence>MQRAQDKPWLTWVGHALQVFDMKKQQTATSSVSTAGRFFSPLSLQKVLAEDYTVFLSANFSVSTGWSAIIAGFFEAEPDWLAHLKEINSALVQIFRHFYRNSKWVQ</sequence>
<evidence type="ECO:0000313" key="2">
    <source>
        <dbReference type="Proteomes" id="UP001482620"/>
    </source>
</evidence>
<evidence type="ECO:0000313" key="1">
    <source>
        <dbReference type="EMBL" id="MEQ2239171.1"/>
    </source>
</evidence>
<proteinExistence type="predicted"/>
<dbReference type="EMBL" id="JAHRIQ010058008">
    <property type="protein sequence ID" value="MEQ2239171.1"/>
    <property type="molecule type" value="Genomic_DNA"/>
</dbReference>
<name>A0ABV0U357_9TELE</name>